<dbReference type="OrthoDB" id="3415124at2"/>
<sequence length="745" mass="77938">MSSVPTPARSLAEDLRLRSEAELVALLRSRPDLARPAPADLTSLAARATTRASVQRALDGLDLAHLQALEAITVAGAAEPAAVAALLGQPARSAAVAGLVQDLVALALAWRSPEGVRVVRTVTEVLGEPAGLGPVGEQVPEGPDLTDALADLDGPQRAILSALTWGPPTGVLSAGGSGDRAIRDAGRALVERGLLQRIDDAHVLLPRQVALALRGGTLHRHPALEPPTPGGTPLDPAVVDASAGGRAAELISLVAEVLDEWGACPPRVLRAGGLSARDLSHVARLTETETGHAAWLVEVMLAAGLVAADDAVDPAWMPTGDSDDWAERPASERWAVLARAWFTMSAAPSLVGNRDGNRVNALSLQTSWPGGRQRRQDALTALATWEPGTAPPDDDLLALLRWRHPARLSRIGDPDLETVRREAEWAAVTGRGALASAGRLLVAGDETGAAAVMAEHIPPAVDHVLLQADLTAVAPGRLDGQARTVLRLVADIESRGGATVHRFTEPSVRRALDAGWSADRVLSEIAAVSRTGLPQPLEYLVRDVARRHGVARVGSASSYLRSDDEALLDRVLADRELGLLQLRRIAPTVLVSPVAAPTVLDLLRERQYGPIAEGGDGGVVLGAARDHRTTRRTPAPVQLSTVGPEIAGKVVAGMQRGEKARGGADGSAGGAPRNTDPVVTLAVLREAAADRLAVWIGYADEVGGVQPLLLRPVAVEGGRVRGTVGDQDQPRTFLLHRITGVRATD</sequence>
<evidence type="ECO:0000313" key="2">
    <source>
        <dbReference type="EMBL" id="TQL49900.1"/>
    </source>
</evidence>
<organism evidence="2 3">
    <name type="scientific">Ornithinicoccus hortensis</name>
    <dbReference type="NCBI Taxonomy" id="82346"/>
    <lineage>
        <taxon>Bacteria</taxon>
        <taxon>Bacillati</taxon>
        <taxon>Actinomycetota</taxon>
        <taxon>Actinomycetes</taxon>
        <taxon>Micrococcales</taxon>
        <taxon>Intrasporangiaceae</taxon>
        <taxon>Ornithinicoccus</taxon>
    </lineage>
</organism>
<reference evidence="2 3" key="1">
    <citation type="submission" date="2019-06" db="EMBL/GenBank/DDBJ databases">
        <title>Sequencing the genomes of 1000 actinobacteria strains.</title>
        <authorList>
            <person name="Klenk H.-P."/>
        </authorList>
    </citation>
    <scope>NUCLEOTIDE SEQUENCE [LARGE SCALE GENOMIC DNA]</scope>
    <source>
        <strain evidence="2 3">DSM 12335</strain>
    </source>
</reference>
<dbReference type="Proteomes" id="UP000319516">
    <property type="component" value="Unassembled WGS sequence"/>
</dbReference>
<gene>
    <name evidence="2" type="ORF">FB467_0997</name>
</gene>
<evidence type="ECO:0000259" key="1">
    <source>
        <dbReference type="Pfam" id="PF13625"/>
    </source>
</evidence>
<keyword evidence="2" id="KW-0547">Nucleotide-binding</keyword>
<dbReference type="InterPro" id="IPR032830">
    <property type="entry name" value="XPB/Ssl2_N"/>
</dbReference>
<keyword evidence="3" id="KW-1185">Reference proteome</keyword>
<dbReference type="GO" id="GO:0004386">
    <property type="term" value="F:helicase activity"/>
    <property type="evidence" value="ECO:0007669"/>
    <property type="project" value="UniProtKB-KW"/>
</dbReference>
<keyword evidence="2" id="KW-0378">Hydrolase</keyword>
<dbReference type="Pfam" id="PF13625">
    <property type="entry name" value="Helicase_C_3"/>
    <property type="match status" value="1"/>
</dbReference>
<comment type="caution">
    <text evidence="2">The sequence shown here is derived from an EMBL/GenBank/DDBJ whole genome shotgun (WGS) entry which is preliminary data.</text>
</comment>
<dbReference type="AlphaFoldDB" id="A0A542YP75"/>
<feature type="domain" description="Helicase XPB/Ssl2 N-terminal" evidence="1">
    <location>
        <begin position="464"/>
        <end position="586"/>
    </location>
</feature>
<evidence type="ECO:0000313" key="3">
    <source>
        <dbReference type="Proteomes" id="UP000319516"/>
    </source>
</evidence>
<protein>
    <submittedName>
        <fullName evidence="2">XPB/Ssl2-like helicase family protein</fullName>
    </submittedName>
</protein>
<proteinExistence type="predicted"/>
<keyword evidence="2" id="KW-0347">Helicase</keyword>
<keyword evidence="2" id="KW-0067">ATP-binding</keyword>
<name>A0A542YP75_9MICO</name>
<accession>A0A542YP75</accession>
<dbReference type="EMBL" id="VFOP01000001">
    <property type="protein sequence ID" value="TQL49900.1"/>
    <property type="molecule type" value="Genomic_DNA"/>
</dbReference>